<dbReference type="Pfam" id="PF03372">
    <property type="entry name" value="Exo_endo_phos"/>
    <property type="match status" value="1"/>
</dbReference>
<sequence length="291" mass="33591">MEMGFGVRTEASFAKDDVATFDGSEVLRDEDNNMPMVIYDTEEVGINSVETDKRELHQGSCSSEQITLFEDPLLLQSNDSLLEQEIEDKASLWVQSNVLKLTQHFRVAFEGCDKVAFDLFLRIDQKRGELRQKKVETTPIKAKNTIPKRMKRGRSGGIIVMWDKRVWKGELVIAANQMVTCKFEGINQAFSWFLSAMYASCDPMIRRELWQEFINIKELCNGPWVACGDFNATRYPNKRSEGHKITTPMTEFSEWINEMEFIDPPLFGGSFTWRRGHNHMSASRIDRFLFS</sequence>
<evidence type="ECO:0000313" key="2">
    <source>
        <dbReference type="EMBL" id="WMV10143.1"/>
    </source>
</evidence>
<dbReference type="PANTHER" id="PTHR35218:SF9">
    <property type="entry name" value="ENDONUCLEASE_EXONUCLEASE_PHOSPHATASE DOMAIN-CONTAINING PROTEIN"/>
    <property type="match status" value="1"/>
</dbReference>
<dbReference type="Gene3D" id="3.60.10.10">
    <property type="entry name" value="Endonuclease/exonuclease/phosphatase"/>
    <property type="match status" value="1"/>
</dbReference>
<proteinExistence type="predicted"/>
<dbReference type="GO" id="GO:0003824">
    <property type="term" value="F:catalytic activity"/>
    <property type="evidence" value="ECO:0007669"/>
    <property type="project" value="InterPro"/>
</dbReference>
<evidence type="ECO:0000259" key="1">
    <source>
        <dbReference type="Pfam" id="PF03372"/>
    </source>
</evidence>
<reference evidence="2" key="1">
    <citation type="submission" date="2023-08" db="EMBL/GenBank/DDBJ databases">
        <title>A de novo genome assembly of Solanum verrucosum Schlechtendal, a Mexican diploid species geographically isolated from the other diploid A-genome species in potato relatives.</title>
        <authorList>
            <person name="Hosaka K."/>
        </authorList>
    </citation>
    <scope>NUCLEOTIDE SEQUENCE</scope>
    <source>
        <tissue evidence="2">Young leaves</tissue>
    </source>
</reference>
<feature type="domain" description="Endonuclease/exonuclease/phosphatase" evidence="1">
    <location>
        <begin position="196"/>
        <end position="291"/>
    </location>
</feature>
<dbReference type="PANTHER" id="PTHR35218">
    <property type="entry name" value="RNASE H DOMAIN-CONTAINING PROTEIN"/>
    <property type="match status" value="1"/>
</dbReference>
<dbReference type="EMBL" id="CP133612">
    <property type="protein sequence ID" value="WMV10143.1"/>
    <property type="molecule type" value="Genomic_DNA"/>
</dbReference>
<dbReference type="InterPro" id="IPR005135">
    <property type="entry name" value="Endo/exonuclease/phosphatase"/>
</dbReference>
<dbReference type="AlphaFoldDB" id="A0AAF0PSM5"/>
<dbReference type="SUPFAM" id="SSF56219">
    <property type="entry name" value="DNase I-like"/>
    <property type="match status" value="1"/>
</dbReference>
<gene>
    <name evidence="2" type="ORF">MTR67_003528</name>
</gene>
<dbReference type="InterPro" id="IPR036691">
    <property type="entry name" value="Endo/exonu/phosph_ase_sf"/>
</dbReference>
<accession>A0AAF0PSM5</accession>
<keyword evidence="3" id="KW-1185">Reference proteome</keyword>
<protein>
    <recommendedName>
        <fullName evidence="1">Endonuclease/exonuclease/phosphatase domain-containing protein</fullName>
    </recommendedName>
</protein>
<evidence type="ECO:0000313" key="3">
    <source>
        <dbReference type="Proteomes" id="UP001234989"/>
    </source>
</evidence>
<name>A0AAF0PSM5_SOLVR</name>
<dbReference type="Proteomes" id="UP001234989">
    <property type="component" value="Chromosome 1"/>
</dbReference>
<organism evidence="2 3">
    <name type="scientific">Solanum verrucosum</name>
    <dbReference type="NCBI Taxonomy" id="315347"/>
    <lineage>
        <taxon>Eukaryota</taxon>
        <taxon>Viridiplantae</taxon>
        <taxon>Streptophyta</taxon>
        <taxon>Embryophyta</taxon>
        <taxon>Tracheophyta</taxon>
        <taxon>Spermatophyta</taxon>
        <taxon>Magnoliopsida</taxon>
        <taxon>eudicotyledons</taxon>
        <taxon>Gunneridae</taxon>
        <taxon>Pentapetalae</taxon>
        <taxon>asterids</taxon>
        <taxon>lamiids</taxon>
        <taxon>Solanales</taxon>
        <taxon>Solanaceae</taxon>
        <taxon>Solanoideae</taxon>
        <taxon>Solaneae</taxon>
        <taxon>Solanum</taxon>
    </lineage>
</organism>